<comment type="subcellular location">
    <subcellularLocation>
        <location evidence="2">Plastid</location>
        <location evidence="2">Chloroplast</location>
    </subcellularLocation>
</comment>
<evidence type="ECO:0000313" key="10">
    <source>
        <dbReference type="Proteomes" id="UP000789595"/>
    </source>
</evidence>
<evidence type="ECO:0000256" key="1">
    <source>
        <dbReference type="ARBA" id="ARBA00004022"/>
    </source>
</evidence>
<dbReference type="GO" id="GO:0016020">
    <property type="term" value="C:membrane"/>
    <property type="evidence" value="ECO:0007669"/>
    <property type="project" value="InterPro"/>
</dbReference>
<feature type="binding site" evidence="7">
    <location>
        <position position="95"/>
    </location>
    <ligand>
        <name>chlorophyll a</name>
        <dbReference type="ChEBI" id="CHEBI:58416"/>
        <label>1</label>
    </ligand>
</feature>
<dbReference type="GO" id="GO:0016168">
    <property type="term" value="F:chlorophyll binding"/>
    <property type="evidence" value="ECO:0007669"/>
    <property type="project" value="UniProtKB-KW"/>
</dbReference>
<evidence type="ECO:0008006" key="11">
    <source>
        <dbReference type="Google" id="ProtNLM"/>
    </source>
</evidence>
<dbReference type="Proteomes" id="UP000789595">
    <property type="component" value="Unassembled WGS sequence"/>
</dbReference>
<feature type="binding site" evidence="7">
    <location>
        <position position="218"/>
    </location>
    <ligand>
        <name>chlorophyll a</name>
        <dbReference type="ChEBI" id="CHEBI:58416"/>
        <label>1</label>
    </ligand>
</feature>
<feature type="binding site" description="axial binding residue" evidence="7">
    <location>
        <position position="100"/>
    </location>
    <ligand>
        <name>chlorophyll b</name>
        <dbReference type="ChEBI" id="CHEBI:61721"/>
        <label>1</label>
    </ligand>
    <ligandPart>
        <name>Mg</name>
        <dbReference type="ChEBI" id="CHEBI:25107"/>
    </ligandPart>
</feature>
<dbReference type="PANTHER" id="PTHR21649">
    <property type="entry name" value="CHLOROPHYLL A/B BINDING PROTEIN"/>
    <property type="match status" value="1"/>
</dbReference>
<evidence type="ECO:0000256" key="3">
    <source>
        <dbReference type="ARBA" id="ARBA00005933"/>
    </source>
</evidence>
<feature type="binding site" evidence="7">
    <location>
        <position position="98"/>
    </location>
    <ligand>
        <name>chlorophyll a</name>
        <dbReference type="ChEBI" id="CHEBI:58416"/>
        <label>1</label>
    </ligand>
</feature>
<feature type="binding site" description="axial binding residue" evidence="7">
    <location>
        <position position="183"/>
    </location>
    <ligand>
        <name>chlorophyll b</name>
        <dbReference type="ChEBI" id="CHEBI:61721"/>
        <label>1</label>
    </ligand>
    <ligandPart>
        <name>Mg</name>
        <dbReference type="ChEBI" id="CHEBI:25107"/>
    </ligandPart>
</feature>
<feature type="binding site" evidence="7">
    <location>
        <position position="223"/>
    </location>
    <ligand>
        <name>chlorophyll a</name>
        <dbReference type="ChEBI" id="CHEBI:58416"/>
        <label>1</label>
    </ligand>
</feature>
<dbReference type="GO" id="GO:0009765">
    <property type="term" value="P:photosynthesis, light harvesting"/>
    <property type="evidence" value="ECO:0007669"/>
    <property type="project" value="InterPro"/>
</dbReference>
<evidence type="ECO:0000256" key="6">
    <source>
        <dbReference type="ARBA" id="ARBA00022640"/>
    </source>
</evidence>
<accession>A0A8J2SY82</accession>
<protein>
    <recommendedName>
        <fullName evidence="11">Plastid light harvesting protein</fullName>
    </recommendedName>
</protein>
<keyword evidence="7" id="KW-0148">Chlorophyll</keyword>
<evidence type="ECO:0000313" key="9">
    <source>
        <dbReference type="EMBL" id="CAH0375244.1"/>
    </source>
</evidence>
<gene>
    <name evidence="9" type="ORF">PECAL_4P25700</name>
</gene>
<dbReference type="InterPro" id="IPR001344">
    <property type="entry name" value="Chloro_AB-bd_pln"/>
</dbReference>
<keyword evidence="8" id="KW-0732">Signal</keyword>
<dbReference type="SUPFAM" id="SSF103511">
    <property type="entry name" value="Chlorophyll a-b binding protein"/>
    <property type="match status" value="1"/>
</dbReference>
<keyword evidence="4" id="KW-0150">Chloroplast</keyword>
<dbReference type="InterPro" id="IPR022796">
    <property type="entry name" value="Chloroa_b-bind"/>
</dbReference>
<dbReference type="GO" id="GO:0009507">
    <property type="term" value="C:chloroplast"/>
    <property type="evidence" value="ECO:0007669"/>
    <property type="project" value="UniProtKB-SubCell"/>
</dbReference>
<sequence length="271" mass="29349">MQRIIAALALSGASAFVAPVAKTSAVARASDATETAAPAKTGFTYADLKAHQKHAQALAKEQNPIVGYFDPLELGDKDFWEQGNEATIGFLREAEIKHGRVAMAGFVGYLVHAKGITWGFPMTMQGDKWPELGDGGVAALWDNLKAGGKWQIIGFVGCLEFWRELQTYETAGKRDAHYMRGGLPGKYPDFEGPLPNLYWGLGAGKKTPEQLAKGRNAEINNGRLAMLGLFGFFAESKAPGSVPFLTQFDFPAYGGDFMQPFEGNFELFGGN</sequence>
<dbReference type="Pfam" id="PF00504">
    <property type="entry name" value="Chloroa_b-bind"/>
    <property type="match status" value="1"/>
</dbReference>
<evidence type="ECO:0000256" key="8">
    <source>
        <dbReference type="SAM" id="SignalP"/>
    </source>
</evidence>
<evidence type="ECO:0000256" key="7">
    <source>
        <dbReference type="PIRSR" id="PIRSR601344-1"/>
    </source>
</evidence>
<comment type="function">
    <text evidence="1">The light-harvesting complex (LHC) functions as a light receptor, it captures and delivers excitation energy to photosystems with which it is closely associated. Energy is transferred from the carotenoid and chlorophyll C (or B) to chlorophyll A and the photosynthetic reaction centers where it is used to synthesize ATP and reducing power.</text>
</comment>
<comment type="similarity">
    <text evidence="3">Belongs to the fucoxanthin chlorophyll protein family.</text>
</comment>
<dbReference type="OrthoDB" id="187438at2759"/>
<feature type="chain" id="PRO_5035205718" description="Plastid light harvesting protein" evidence="8">
    <location>
        <begin position="16"/>
        <end position="271"/>
    </location>
</feature>
<dbReference type="AlphaFoldDB" id="A0A8J2SY82"/>
<dbReference type="Gene3D" id="1.10.3460.10">
    <property type="entry name" value="Chlorophyll a/b binding protein domain"/>
    <property type="match status" value="1"/>
</dbReference>
<feature type="binding site" evidence="7">
    <location>
        <position position="221"/>
    </location>
    <ligand>
        <name>chlorophyll a</name>
        <dbReference type="ChEBI" id="CHEBI:58416"/>
        <label>1</label>
    </ligand>
</feature>
<keyword evidence="10" id="KW-1185">Reference proteome</keyword>
<comment type="caution">
    <text evidence="9">The sequence shown here is derived from an EMBL/GenBank/DDBJ whole genome shotgun (WGS) entry which is preliminary data.</text>
</comment>
<organism evidence="9 10">
    <name type="scientific">Pelagomonas calceolata</name>
    <dbReference type="NCBI Taxonomy" id="35677"/>
    <lineage>
        <taxon>Eukaryota</taxon>
        <taxon>Sar</taxon>
        <taxon>Stramenopiles</taxon>
        <taxon>Ochrophyta</taxon>
        <taxon>Pelagophyceae</taxon>
        <taxon>Pelagomonadales</taxon>
        <taxon>Pelagomonadaceae</taxon>
        <taxon>Pelagomonas</taxon>
    </lineage>
</organism>
<reference evidence="9" key="1">
    <citation type="submission" date="2021-11" db="EMBL/GenBank/DDBJ databases">
        <authorList>
            <consortium name="Genoscope - CEA"/>
            <person name="William W."/>
        </authorList>
    </citation>
    <scope>NUCLEOTIDE SEQUENCE</scope>
</reference>
<keyword evidence="5" id="KW-0602">Photosynthesis</keyword>
<dbReference type="EMBL" id="CAKKNE010000004">
    <property type="protein sequence ID" value="CAH0375244.1"/>
    <property type="molecule type" value="Genomic_DNA"/>
</dbReference>
<feature type="signal peptide" evidence="8">
    <location>
        <begin position="1"/>
        <end position="15"/>
    </location>
</feature>
<evidence type="ECO:0000256" key="2">
    <source>
        <dbReference type="ARBA" id="ARBA00004229"/>
    </source>
</evidence>
<keyword evidence="6" id="KW-0934">Plastid</keyword>
<proteinExistence type="inferred from homology"/>
<keyword evidence="7" id="KW-0157">Chromophore</keyword>
<name>A0A8J2SY82_9STRA</name>
<feature type="binding site" evidence="7">
    <location>
        <position position="144"/>
    </location>
    <ligand>
        <name>chlorophyll a</name>
        <dbReference type="ChEBI" id="CHEBI:58416"/>
        <label>1</label>
    </ligand>
</feature>
<evidence type="ECO:0000256" key="4">
    <source>
        <dbReference type="ARBA" id="ARBA00022528"/>
    </source>
</evidence>
<evidence type="ECO:0000256" key="5">
    <source>
        <dbReference type="ARBA" id="ARBA00022531"/>
    </source>
</evidence>